<accession>A0A8R7UCQ5</accession>
<protein>
    <submittedName>
        <fullName evidence="1">Uncharacterized protein</fullName>
    </submittedName>
</protein>
<evidence type="ECO:0000313" key="2">
    <source>
        <dbReference type="Proteomes" id="UP000015106"/>
    </source>
</evidence>
<evidence type="ECO:0000313" key="1">
    <source>
        <dbReference type="EnsemblPlants" id="TuG1812G0400003842.01.T01"/>
    </source>
</evidence>
<reference evidence="2" key="1">
    <citation type="journal article" date="2013" name="Nature">
        <title>Draft genome of the wheat A-genome progenitor Triticum urartu.</title>
        <authorList>
            <person name="Ling H.Q."/>
            <person name="Zhao S."/>
            <person name="Liu D."/>
            <person name="Wang J."/>
            <person name="Sun H."/>
            <person name="Zhang C."/>
            <person name="Fan H."/>
            <person name="Li D."/>
            <person name="Dong L."/>
            <person name="Tao Y."/>
            <person name="Gao C."/>
            <person name="Wu H."/>
            <person name="Li Y."/>
            <person name="Cui Y."/>
            <person name="Guo X."/>
            <person name="Zheng S."/>
            <person name="Wang B."/>
            <person name="Yu K."/>
            <person name="Liang Q."/>
            <person name="Yang W."/>
            <person name="Lou X."/>
            <person name="Chen J."/>
            <person name="Feng M."/>
            <person name="Jian J."/>
            <person name="Zhang X."/>
            <person name="Luo G."/>
            <person name="Jiang Y."/>
            <person name="Liu J."/>
            <person name="Wang Z."/>
            <person name="Sha Y."/>
            <person name="Zhang B."/>
            <person name="Wu H."/>
            <person name="Tang D."/>
            <person name="Shen Q."/>
            <person name="Xue P."/>
            <person name="Zou S."/>
            <person name="Wang X."/>
            <person name="Liu X."/>
            <person name="Wang F."/>
            <person name="Yang Y."/>
            <person name="An X."/>
            <person name="Dong Z."/>
            <person name="Zhang K."/>
            <person name="Zhang X."/>
            <person name="Luo M.C."/>
            <person name="Dvorak J."/>
            <person name="Tong Y."/>
            <person name="Wang J."/>
            <person name="Yang H."/>
            <person name="Li Z."/>
            <person name="Wang D."/>
            <person name="Zhang A."/>
            <person name="Wang J."/>
        </authorList>
    </citation>
    <scope>NUCLEOTIDE SEQUENCE</scope>
    <source>
        <strain evidence="2">cv. G1812</strain>
    </source>
</reference>
<dbReference type="Proteomes" id="UP000015106">
    <property type="component" value="Chromosome 4"/>
</dbReference>
<reference evidence="1" key="3">
    <citation type="submission" date="2022-06" db="UniProtKB">
        <authorList>
            <consortium name="EnsemblPlants"/>
        </authorList>
    </citation>
    <scope>IDENTIFICATION</scope>
</reference>
<sequence>MLAANLPFELLSPLRHTYLSVSTHSPHRRQLLDMLIHSWTSPLTPLKGILNRKNIFRVLGLYHELCSLLSMLQDAKLSVFAKKTKQKMKVKGNHQYNSTKTTTWNGHEMLRKLLKPTFLEQRYRVFTTDLHILCNQKKASSSM</sequence>
<name>A0A8R7UCQ5_TRIUA</name>
<proteinExistence type="predicted"/>
<keyword evidence="2" id="KW-1185">Reference proteome</keyword>
<dbReference type="Gramene" id="TuG1812G0400003842.01.T01">
    <property type="protein sequence ID" value="TuG1812G0400003842.01.T01"/>
    <property type="gene ID" value="TuG1812G0400003842.01"/>
</dbReference>
<dbReference type="EnsemblPlants" id="TuG1812G0400003842.01.T01">
    <property type="protein sequence ID" value="TuG1812G0400003842.01.T01"/>
    <property type="gene ID" value="TuG1812G0400003842.01"/>
</dbReference>
<dbReference type="AlphaFoldDB" id="A0A8R7UCQ5"/>
<reference evidence="1" key="2">
    <citation type="submission" date="2018-03" db="EMBL/GenBank/DDBJ databases">
        <title>The Triticum urartu genome reveals the dynamic nature of wheat genome evolution.</title>
        <authorList>
            <person name="Ling H."/>
            <person name="Ma B."/>
            <person name="Shi X."/>
            <person name="Liu H."/>
            <person name="Dong L."/>
            <person name="Sun H."/>
            <person name="Cao Y."/>
            <person name="Gao Q."/>
            <person name="Zheng S."/>
            <person name="Li Y."/>
            <person name="Yu Y."/>
            <person name="Du H."/>
            <person name="Qi M."/>
            <person name="Li Y."/>
            <person name="Yu H."/>
            <person name="Cui Y."/>
            <person name="Wang N."/>
            <person name="Chen C."/>
            <person name="Wu H."/>
            <person name="Zhao Y."/>
            <person name="Zhang J."/>
            <person name="Li Y."/>
            <person name="Zhou W."/>
            <person name="Zhang B."/>
            <person name="Hu W."/>
            <person name="Eijk M."/>
            <person name="Tang J."/>
            <person name="Witsenboer H."/>
            <person name="Zhao S."/>
            <person name="Li Z."/>
            <person name="Zhang A."/>
            <person name="Wang D."/>
            <person name="Liang C."/>
        </authorList>
    </citation>
    <scope>NUCLEOTIDE SEQUENCE [LARGE SCALE GENOMIC DNA]</scope>
    <source>
        <strain evidence="1">cv. G1812</strain>
    </source>
</reference>
<organism evidence="1 2">
    <name type="scientific">Triticum urartu</name>
    <name type="common">Red wild einkorn</name>
    <name type="synonym">Crithodium urartu</name>
    <dbReference type="NCBI Taxonomy" id="4572"/>
    <lineage>
        <taxon>Eukaryota</taxon>
        <taxon>Viridiplantae</taxon>
        <taxon>Streptophyta</taxon>
        <taxon>Embryophyta</taxon>
        <taxon>Tracheophyta</taxon>
        <taxon>Spermatophyta</taxon>
        <taxon>Magnoliopsida</taxon>
        <taxon>Liliopsida</taxon>
        <taxon>Poales</taxon>
        <taxon>Poaceae</taxon>
        <taxon>BOP clade</taxon>
        <taxon>Pooideae</taxon>
        <taxon>Triticodae</taxon>
        <taxon>Triticeae</taxon>
        <taxon>Triticinae</taxon>
        <taxon>Triticum</taxon>
    </lineage>
</organism>